<name>B4NB07_DROWI</name>
<evidence type="ECO:0000256" key="1">
    <source>
        <dbReference type="ARBA" id="ARBA00022723"/>
    </source>
</evidence>
<dbReference type="HOGENOM" id="CLU_002678_94_3_1"/>
<dbReference type="PROSITE" id="PS50157">
    <property type="entry name" value="ZINC_FINGER_C2H2_2"/>
    <property type="match status" value="5"/>
</dbReference>
<dbReference type="FunCoup" id="B4NB07">
    <property type="interactions" value="1"/>
</dbReference>
<feature type="domain" description="C2H2-type" evidence="9">
    <location>
        <begin position="335"/>
        <end position="364"/>
    </location>
</feature>
<dbReference type="OrthoDB" id="6077919at2759"/>
<dbReference type="FunFam" id="3.30.160.60:FF:003068">
    <property type="entry name" value="GM23957"/>
    <property type="match status" value="1"/>
</dbReference>
<evidence type="ECO:0008006" key="13">
    <source>
        <dbReference type="Google" id="ProtNLM"/>
    </source>
</evidence>
<keyword evidence="5" id="KW-0539">Nucleus</keyword>
<dbReference type="Gene3D" id="3.40.1800.20">
    <property type="match status" value="1"/>
</dbReference>
<dbReference type="InterPro" id="IPR036236">
    <property type="entry name" value="Znf_C2H2_sf"/>
</dbReference>
<dbReference type="GO" id="GO:0005634">
    <property type="term" value="C:nucleus"/>
    <property type="evidence" value="ECO:0007669"/>
    <property type="project" value="InterPro"/>
</dbReference>
<dbReference type="InParanoid" id="B4NB07"/>
<dbReference type="SUPFAM" id="SSF57716">
    <property type="entry name" value="Glucocorticoid receptor-like (DNA-binding domain)"/>
    <property type="match status" value="1"/>
</dbReference>
<feature type="binding site" evidence="7">
    <location>
        <position position="55"/>
    </location>
    <ligand>
        <name>Zn(2+)</name>
        <dbReference type="ChEBI" id="CHEBI:29105"/>
    </ligand>
</feature>
<dbReference type="eggNOG" id="KOG1721">
    <property type="taxonomic scope" value="Eukaryota"/>
</dbReference>
<dbReference type="EMBL" id="CH964232">
    <property type="protein sequence ID" value="EDW80971.1"/>
    <property type="molecule type" value="Genomic_DNA"/>
</dbReference>
<dbReference type="PROSITE" id="PS00028">
    <property type="entry name" value="ZINC_FINGER_C2H2_1"/>
    <property type="match status" value="5"/>
</dbReference>
<dbReference type="PANTHER" id="PTHR24393:SF34">
    <property type="entry name" value="PR_SET DOMAIN 13"/>
    <property type="match status" value="1"/>
</dbReference>
<dbReference type="SMART" id="SM00868">
    <property type="entry name" value="zf-AD"/>
    <property type="match status" value="1"/>
</dbReference>
<dbReference type="GO" id="GO:0008270">
    <property type="term" value="F:zinc ion binding"/>
    <property type="evidence" value="ECO:0007669"/>
    <property type="project" value="UniProtKB-UniRule"/>
</dbReference>
<dbReference type="GO" id="GO:0000978">
    <property type="term" value="F:RNA polymerase II cis-regulatory region sequence-specific DNA binding"/>
    <property type="evidence" value="ECO:0007669"/>
    <property type="project" value="TreeGrafter"/>
</dbReference>
<dbReference type="OMA" id="DWMCETC"/>
<dbReference type="GO" id="GO:0001228">
    <property type="term" value="F:DNA-binding transcription activator activity, RNA polymerase II-specific"/>
    <property type="evidence" value="ECO:0007669"/>
    <property type="project" value="TreeGrafter"/>
</dbReference>
<dbReference type="PhylomeDB" id="B4NB07"/>
<dbReference type="AlphaFoldDB" id="B4NB07"/>
<dbReference type="STRING" id="7260.B4NB07"/>
<gene>
    <name evidence="11" type="primary">Dwil\GK11276</name>
    <name evidence="11" type="ORF">Dwil_GK11276</name>
</gene>
<evidence type="ECO:0000256" key="8">
    <source>
        <dbReference type="SAM" id="MobiDB-lite"/>
    </source>
</evidence>
<dbReference type="InterPro" id="IPR013087">
    <property type="entry name" value="Znf_C2H2_type"/>
</dbReference>
<dbReference type="SUPFAM" id="SSF57667">
    <property type="entry name" value="beta-beta-alpha zinc fingers"/>
    <property type="match status" value="3"/>
</dbReference>
<dbReference type="PANTHER" id="PTHR24393">
    <property type="entry name" value="ZINC FINGER PROTEIN"/>
    <property type="match status" value="1"/>
</dbReference>
<keyword evidence="4 7" id="KW-0862">Zinc</keyword>
<proteinExistence type="predicted"/>
<evidence type="ECO:0000256" key="2">
    <source>
        <dbReference type="ARBA" id="ARBA00022737"/>
    </source>
</evidence>
<sequence>MLQNVCRVCSRRTDDKTAQSLFVTKAHKLISQINLLTGIVLEPADDLPDLICPMCQKNLKRFIGFRKLCLRSQKKFENHREVKCVVKPQNRAADTHIVCVRRSGRKQNQLEQHETGDTYMKEEPIEVLIKVEHTQDINNDKVEEVDTLDDDIDRLDTTSNNSKHAEKDKEFISLSDEDEEKWLTDEEEDELYLPPAHTLPKRRRHRHQDKTSSEKPPKNLPVFFCDQCGHNVTGKTNFDRHIRKHSGIRPFQCQLCPSRFLSAGELKGHQVSHTGDRNFPCRFCDRSYVNHSGRLRHERTHTNERPFVCSQCGKSFTNSYILKNHILIHTGERLFRCELCQRSFARPTHLTTHYRSNTHKQNVEKSKMKDANGPKDQNNFSYTVERASPEENDQAN</sequence>
<dbReference type="Gene3D" id="3.30.160.60">
    <property type="entry name" value="Classic Zinc Finger"/>
    <property type="match status" value="4"/>
</dbReference>
<dbReference type="Proteomes" id="UP000007798">
    <property type="component" value="Unassembled WGS sequence"/>
</dbReference>
<dbReference type="SMR" id="B4NB07"/>
<evidence type="ECO:0000256" key="7">
    <source>
        <dbReference type="PROSITE-ProRule" id="PRU01263"/>
    </source>
</evidence>
<dbReference type="InterPro" id="IPR012934">
    <property type="entry name" value="Znf_AD"/>
</dbReference>
<feature type="domain" description="C2H2-type" evidence="9">
    <location>
        <begin position="307"/>
        <end position="334"/>
    </location>
</feature>
<feature type="binding site" evidence="7">
    <location>
        <position position="52"/>
    </location>
    <ligand>
        <name>Zn(2+)</name>
        <dbReference type="ChEBI" id="CHEBI:29105"/>
    </ligand>
</feature>
<feature type="compositionally biased region" description="Basic residues" evidence="8">
    <location>
        <begin position="199"/>
        <end position="208"/>
    </location>
</feature>
<evidence type="ECO:0000256" key="4">
    <source>
        <dbReference type="ARBA" id="ARBA00022833"/>
    </source>
</evidence>
<evidence type="ECO:0000313" key="12">
    <source>
        <dbReference type="Proteomes" id="UP000007798"/>
    </source>
</evidence>
<reference evidence="11 12" key="1">
    <citation type="journal article" date="2007" name="Nature">
        <title>Evolution of genes and genomes on the Drosophila phylogeny.</title>
        <authorList>
            <consortium name="Drosophila 12 Genomes Consortium"/>
            <person name="Clark A.G."/>
            <person name="Eisen M.B."/>
            <person name="Smith D.R."/>
            <person name="Bergman C.M."/>
            <person name="Oliver B."/>
            <person name="Markow T.A."/>
            <person name="Kaufman T.C."/>
            <person name="Kellis M."/>
            <person name="Gelbart W."/>
            <person name="Iyer V.N."/>
            <person name="Pollard D.A."/>
            <person name="Sackton T.B."/>
            <person name="Larracuente A.M."/>
            <person name="Singh N.D."/>
            <person name="Abad J.P."/>
            <person name="Abt D.N."/>
            <person name="Adryan B."/>
            <person name="Aguade M."/>
            <person name="Akashi H."/>
            <person name="Anderson W.W."/>
            <person name="Aquadro C.F."/>
            <person name="Ardell D.H."/>
            <person name="Arguello R."/>
            <person name="Artieri C.G."/>
            <person name="Barbash D.A."/>
            <person name="Barker D."/>
            <person name="Barsanti P."/>
            <person name="Batterham P."/>
            <person name="Batzoglou S."/>
            <person name="Begun D."/>
            <person name="Bhutkar A."/>
            <person name="Blanco E."/>
            <person name="Bosak S.A."/>
            <person name="Bradley R.K."/>
            <person name="Brand A.D."/>
            <person name="Brent M.R."/>
            <person name="Brooks A.N."/>
            <person name="Brown R.H."/>
            <person name="Butlin R.K."/>
            <person name="Caggese C."/>
            <person name="Calvi B.R."/>
            <person name="Bernardo de Carvalho A."/>
            <person name="Caspi A."/>
            <person name="Castrezana S."/>
            <person name="Celniker S.E."/>
            <person name="Chang J.L."/>
            <person name="Chapple C."/>
            <person name="Chatterji S."/>
            <person name="Chinwalla A."/>
            <person name="Civetta A."/>
            <person name="Clifton S.W."/>
            <person name="Comeron J.M."/>
            <person name="Costello J.C."/>
            <person name="Coyne J.A."/>
            <person name="Daub J."/>
            <person name="David R.G."/>
            <person name="Delcher A.L."/>
            <person name="Delehaunty K."/>
            <person name="Do C.B."/>
            <person name="Ebling H."/>
            <person name="Edwards K."/>
            <person name="Eickbush T."/>
            <person name="Evans J.D."/>
            <person name="Filipski A."/>
            <person name="Findeiss S."/>
            <person name="Freyhult E."/>
            <person name="Fulton L."/>
            <person name="Fulton R."/>
            <person name="Garcia A.C."/>
            <person name="Gardiner A."/>
            <person name="Garfield D.A."/>
            <person name="Garvin B.E."/>
            <person name="Gibson G."/>
            <person name="Gilbert D."/>
            <person name="Gnerre S."/>
            <person name="Godfrey J."/>
            <person name="Good R."/>
            <person name="Gotea V."/>
            <person name="Gravely B."/>
            <person name="Greenberg A.J."/>
            <person name="Griffiths-Jones S."/>
            <person name="Gross S."/>
            <person name="Guigo R."/>
            <person name="Gustafson E.A."/>
            <person name="Haerty W."/>
            <person name="Hahn M.W."/>
            <person name="Halligan D.L."/>
            <person name="Halpern A.L."/>
            <person name="Halter G.M."/>
            <person name="Han M.V."/>
            <person name="Heger A."/>
            <person name="Hillier L."/>
            <person name="Hinrichs A.S."/>
            <person name="Holmes I."/>
            <person name="Hoskins R.A."/>
            <person name="Hubisz M.J."/>
            <person name="Hultmark D."/>
            <person name="Huntley M.A."/>
            <person name="Jaffe D.B."/>
            <person name="Jagadeeshan S."/>
            <person name="Jeck W.R."/>
            <person name="Johnson J."/>
            <person name="Jones C.D."/>
            <person name="Jordan W.C."/>
            <person name="Karpen G.H."/>
            <person name="Kataoka E."/>
            <person name="Keightley P.D."/>
            <person name="Kheradpour P."/>
            <person name="Kirkness E.F."/>
            <person name="Koerich L.B."/>
            <person name="Kristiansen K."/>
            <person name="Kudrna D."/>
            <person name="Kulathinal R.J."/>
            <person name="Kumar S."/>
            <person name="Kwok R."/>
            <person name="Lander E."/>
            <person name="Langley C.H."/>
            <person name="Lapoint R."/>
            <person name="Lazzaro B.P."/>
            <person name="Lee S.J."/>
            <person name="Levesque L."/>
            <person name="Li R."/>
            <person name="Lin C.F."/>
            <person name="Lin M.F."/>
            <person name="Lindblad-Toh K."/>
            <person name="Llopart A."/>
            <person name="Long M."/>
            <person name="Low L."/>
            <person name="Lozovsky E."/>
            <person name="Lu J."/>
            <person name="Luo M."/>
            <person name="Machado C.A."/>
            <person name="Makalowski W."/>
            <person name="Marzo M."/>
            <person name="Matsuda M."/>
            <person name="Matzkin L."/>
            <person name="McAllister B."/>
            <person name="McBride C.S."/>
            <person name="McKernan B."/>
            <person name="McKernan K."/>
            <person name="Mendez-Lago M."/>
            <person name="Minx P."/>
            <person name="Mollenhauer M.U."/>
            <person name="Montooth K."/>
            <person name="Mount S.M."/>
            <person name="Mu X."/>
            <person name="Myers E."/>
            <person name="Negre B."/>
            <person name="Newfeld S."/>
            <person name="Nielsen R."/>
            <person name="Noor M.A."/>
            <person name="O'Grady P."/>
            <person name="Pachter L."/>
            <person name="Papaceit M."/>
            <person name="Parisi M.J."/>
            <person name="Parisi M."/>
            <person name="Parts L."/>
            <person name="Pedersen J.S."/>
            <person name="Pesole G."/>
            <person name="Phillippy A.M."/>
            <person name="Ponting C.P."/>
            <person name="Pop M."/>
            <person name="Porcelli D."/>
            <person name="Powell J.R."/>
            <person name="Prohaska S."/>
            <person name="Pruitt K."/>
            <person name="Puig M."/>
            <person name="Quesneville H."/>
            <person name="Ram K.R."/>
            <person name="Rand D."/>
            <person name="Rasmussen M.D."/>
            <person name="Reed L.K."/>
            <person name="Reenan R."/>
            <person name="Reily A."/>
            <person name="Remington K.A."/>
            <person name="Rieger T.T."/>
            <person name="Ritchie M.G."/>
            <person name="Robin C."/>
            <person name="Rogers Y.H."/>
            <person name="Rohde C."/>
            <person name="Rozas J."/>
            <person name="Rubenfield M.J."/>
            <person name="Ruiz A."/>
            <person name="Russo S."/>
            <person name="Salzberg S.L."/>
            <person name="Sanchez-Gracia A."/>
            <person name="Saranga D.J."/>
            <person name="Sato H."/>
            <person name="Schaeffer S.W."/>
            <person name="Schatz M.C."/>
            <person name="Schlenke T."/>
            <person name="Schwartz R."/>
            <person name="Segarra C."/>
            <person name="Singh R.S."/>
            <person name="Sirot L."/>
            <person name="Sirota M."/>
            <person name="Sisneros N.B."/>
            <person name="Smith C.D."/>
            <person name="Smith T.F."/>
            <person name="Spieth J."/>
            <person name="Stage D.E."/>
            <person name="Stark A."/>
            <person name="Stephan W."/>
            <person name="Strausberg R.L."/>
            <person name="Strempel S."/>
            <person name="Sturgill D."/>
            <person name="Sutton G."/>
            <person name="Sutton G.G."/>
            <person name="Tao W."/>
            <person name="Teichmann S."/>
            <person name="Tobari Y.N."/>
            <person name="Tomimura Y."/>
            <person name="Tsolas J.M."/>
            <person name="Valente V.L."/>
            <person name="Venter E."/>
            <person name="Venter J.C."/>
            <person name="Vicario S."/>
            <person name="Vieira F.G."/>
            <person name="Vilella A.J."/>
            <person name="Villasante A."/>
            <person name="Walenz B."/>
            <person name="Wang J."/>
            <person name="Wasserman M."/>
            <person name="Watts T."/>
            <person name="Wilson D."/>
            <person name="Wilson R.K."/>
            <person name="Wing R.A."/>
            <person name="Wolfner M.F."/>
            <person name="Wong A."/>
            <person name="Wong G.K."/>
            <person name="Wu C.I."/>
            <person name="Wu G."/>
            <person name="Yamamoto D."/>
            <person name="Yang H.P."/>
            <person name="Yang S.P."/>
            <person name="Yorke J.A."/>
            <person name="Yoshida K."/>
            <person name="Zdobnov E."/>
            <person name="Zhang P."/>
            <person name="Zhang Y."/>
            <person name="Zimin A.V."/>
            <person name="Baldwin J."/>
            <person name="Abdouelleil A."/>
            <person name="Abdulkadir J."/>
            <person name="Abebe A."/>
            <person name="Abera B."/>
            <person name="Abreu J."/>
            <person name="Acer S.C."/>
            <person name="Aftuck L."/>
            <person name="Alexander A."/>
            <person name="An P."/>
            <person name="Anderson E."/>
            <person name="Anderson S."/>
            <person name="Arachi H."/>
            <person name="Azer M."/>
            <person name="Bachantsang P."/>
            <person name="Barry A."/>
            <person name="Bayul T."/>
            <person name="Berlin A."/>
            <person name="Bessette D."/>
            <person name="Bloom T."/>
            <person name="Blye J."/>
            <person name="Boguslavskiy L."/>
            <person name="Bonnet C."/>
            <person name="Boukhgalter B."/>
            <person name="Bourzgui I."/>
            <person name="Brown A."/>
            <person name="Cahill P."/>
            <person name="Channer S."/>
            <person name="Cheshatsang Y."/>
            <person name="Chuda L."/>
            <person name="Citroen M."/>
            <person name="Collymore A."/>
            <person name="Cooke P."/>
            <person name="Costello M."/>
            <person name="D'Aco K."/>
            <person name="Daza R."/>
            <person name="De Haan G."/>
            <person name="DeGray S."/>
            <person name="DeMaso C."/>
            <person name="Dhargay N."/>
            <person name="Dooley K."/>
            <person name="Dooley E."/>
            <person name="Doricent M."/>
            <person name="Dorje P."/>
            <person name="Dorjee K."/>
            <person name="Dupes A."/>
            <person name="Elong R."/>
            <person name="Falk J."/>
            <person name="Farina A."/>
            <person name="Faro S."/>
            <person name="Ferguson D."/>
            <person name="Fisher S."/>
            <person name="Foley C.D."/>
            <person name="Franke A."/>
            <person name="Friedrich D."/>
            <person name="Gadbois L."/>
            <person name="Gearin G."/>
            <person name="Gearin C.R."/>
            <person name="Giannoukos G."/>
            <person name="Goode T."/>
            <person name="Graham J."/>
            <person name="Grandbois E."/>
            <person name="Grewal S."/>
            <person name="Gyaltsen K."/>
            <person name="Hafez N."/>
            <person name="Hagos B."/>
            <person name="Hall J."/>
            <person name="Henson C."/>
            <person name="Hollinger A."/>
            <person name="Honan T."/>
            <person name="Huard M.D."/>
            <person name="Hughes L."/>
            <person name="Hurhula B."/>
            <person name="Husby M.E."/>
            <person name="Kamat A."/>
            <person name="Kanga B."/>
            <person name="Kashin S."/>
            <person name="Khazanovich D."/>
            <person name="Kisner P."/>
            <person name="Lance K."/>
            <person name="Lara M."/>
            <person name="Lee W."/>
            <person name="Lennon N."/>
            <person name="Letendre F."/>
            <person name="LeVine R."/>
            <person name="Lipovsky A."/>
            <person name="Liu X."/>
            <person name="Liu J."/>
            <person name="Liu S."/>
            <person name="Lokyitsang T."/>
            <person name="Lokyitsang Y."/>
            <person name="Lubonja R."/>
            <person name="Lui A."/>
            <person name="MacDonald P."/>
            <person name="Magnisalis V."/>
            <person name="Maru K."/>
            <person name="Matthews C."/>
            <person name="McCusker W."/>
            <person name="McDonough S."/>
            <person name="Mehta T."/>
            <person name="Meldrim J."/>
            <person name="Meneus L."/>
            <person name="Mihai O."/>
            <person name="Mihalev A."/>
            <person name="Mihova T."/>
            <person name="Mittelman R."/>
            <person name="Mlenga V."/>
            <person name="Montmayeur A."/>
            <person name="Mulrain L."/>
            <person name="Navidi A."/>
            <person name="Naylor J."/>
            <person name="Negash T."/>
            <person name="Nguyen T."/>
            <person name="Nguyen N."/>
            <person name="Nicol R."/>
            <person name="Norbu C."/>
            <person name="Norbu N."/>
            <person name="Novod N."/>
            <person name="O'Neill B."/>
            <person name="Osman S."/>
            <person name="Markiewicz E."/>
            <person name="Oyono O.L."/>
            <person name="Patti C."/>
            <person name="Phunkhang P."/>
            <person name="Pierre F."/>
            <person name="Priest M."/>
            <person name="Raghuraman S."/>
            <person name="Rege F."/>
            <person name="Reyes R."/>
            <person name="Rise C."/>
            <person name="Rogov P."/>
            <person name="Ross K."/>
            <person name="Ryan E."/>
            <person name="Settipalli S."/>
            <person name="Shea T."/>
            <person name="Sherpa N."/>
            <person name="Shi L."/>
            <person name="Shih D."/>
            <person name="Sparrow T."/>
            <person name="Spaulding J."/>
            <person name="Stalker J."/>
            <person name="Stange-Thomann N."/>
            <person name="Stavropoulos S."/>
            <person name="Stone C."/>
            <person name="Strader C."/>
            <person name="Tesfaye S."/>
            <person name="Thomson T."/>
            <person name="Thoulutsang Y."/>
            <person name="Thoulutsang D."/>
            <person name="Topham K."/>
            <person name="Topping I."/>
            <person name="Tsamla T."/>
            <person name="Vassiliev H."/>
            <person name="Vo A."/>
            <person name="Wangchuk T."/>
            <person name="Wangdi T."/>
            <person name="Weiand M."/>
            <person name="Wilkinson J."/>
            <person name="Wilson A."/>
            <person name="Yadav S."/>
            <person name="Young G."/>
            <person name="Yu Q."/>
            <person name="Zembek L."/>
            <person name="Zhong D."/>
            <person name="Zimmer A."/>
            <person name="Zwirko Z."/>
            <person name="Jaffe D.B."/>
            <person name="Alvarez P."/>
            <person name="Brockman W."/>
            <person name="Butler J."/>
            <person name="Chin C."/>
            <person name="Gnerre S."/>
            <person name="Grabherr M."/>
            <person name="Kleber M."/>
            <person name="Mauceli E."/>
            <person name="MacCallum I."/>
        </authorList>
    </citation>
    <scope>NUCLEOTIDE SEQUENCE [LARGE SCALE GENOMIC DNA]</scope>
    <source>
        <strain evidence="12">Tucson 14030-0811.24</strain>
    </source>
</reference>
<feature type="binding site" evidence="7">
    <location>
        <position position="9"/>
    </location>
    <ligand>
        <name>Zn(2+)</name>
        <dbReference type="ChEBI" id="CHEBI:29105"/>
    </ligand>
</feature>
<dbReference type="SMART" id="SM00355">
    <property type="entry name" value="ZnF_C2H2"/>
    <property type="match status" value="5"/>
</dbReference>
<protein>
    <recommendedName>
        <fullName evidence="13">Protein krueppel</fullName>
    </recommendedName>
</protein>
<keyword evidence="3 6" id="KW-0863">Zinc-finger</keyword>
<dbReference type="FunFam" id="3.30.160.60:FF:001049">
    <property type="entry name" value="zinc finger protein 319"/>
    <property type="match status" value="1"/>
</dbReference>
<feature type="domain" description="C2H2-type" evidence="9">
    <location>
        <begin position="223"/>
        <end position="250"/>
    </location>
</feature>
<feature type="region of interest" description="Disordered" evidence="8">
    <location>
        <begin position="183"/>
        <end position="216"/>
    </location>
</feature>
<dbReference type="Pfam" id="PF07776">
    <property type="entry name" value="zf-AD"/>
    <property type="match status" value="1"/>
</dbReference>
<evidence type="ECO:0000256" key="5">
    <source>
        <dbReference type="ARBA" id="ARBA00023242"/>
    </source>
</evidence>
<dbReference type="Pfam" id="PF00096">
    <property type="entry name" value="zf-C2H2"/>
    <property type="match status" value="1"/>
</dbReference>
<feature type="domain" description="C2H2-type" evidence="9">
    <location>
        <begin position="251"/>
        <end position="278"/>
    </location>
</feature>
<dbReference type="KEGG" id="dwi:6647828"/>
<feature type="domain" description="C2H2-type" evidence="9">
    <location>
        <begin position="279"/>
        <end position="306"/>
    </location>
</feature>
<keyword evidence="1 7" id="KW-0479">Metal-binding</keyword>
<keyword evidence="2" id="KW-0677">Repeat</keyword>
<feature type="domain" description="ZAD" evidence="10">
    <location>
        <begin position="4"/>
        <end position="79"/>
    </location>
</feature>
<evidence type="ECO:0000259" key="9">
    <source>
        <dbReference type="PROSITE" id="PS50157"/>
    </source>
</evidence>
<organism evidence="11 12">
    <name type="scientific">Drosophila willistoni</name>
    <name type="common">Fruit fly</name>
    <dbReference type="NCBI Taxonomy" id="7260"/>
    <lineage>
        <taxon>Eukaryota</taxon>
        <taxon>Metazoa</taxon>
        <taxon>Ecdysozoa</taxon>
        <taxon>Arthropoda</taxon>
        <taxon>Hexapoda</taxon>
        <taxon>Insecta</taxon>
        <taxon>Pterygota</taxon>
        <taxon>Neoptera</taxon>
        <taxon>Endopterygota</taxon>
        <taxon>Diptera</taxon>
        <taxon>Brachycera</taxon>
        <taxon>Muscomorpha</taxon>
        <taxon>Ephydroidea</taxon>
        <taxon>Drosophilidae</taxon>
        <taxon>Drosophila</taxon>
        <taxon>Sophophora</taxon>
    </lineage>
</organism>
<feature type="binding site" evidence="7">
    <location>
        <position position="6"/>
    </location>
    <ligand>
        <name>Zn(2+)</name>
        <dbReference type="ChEBI" id="CHEBI:29105"/>
    </ligand>
</feature>
<feature type="region of interest" description="Disordered" evidence="8">
    <location>
        <begin position="351"/>
        <end position="396"/>
    </location>
</feature>
<evidence type="ECO:0000256" key="6">
    <source>
        <dbReference type="PROSITE-ProRule" id="PRU00042"/>
    </source>
</evidence>
<dbReference type="PROSITE" id="PS51915">
    <property type="entry name" value="ZAD"/>
    <property type="match status" value="1"/>
</dbReference>
<evidence type="ECO:0000313" key="11">
    <source>
        <dbReference type="EMBL" id="EDW80971.1"/>
    </source>
</evidence>
<evidence type="ECO:0000259" key="10">
    <source>
        <dbReference type="PROSITE" id="PS51915"/>
    </source>
</evidence>
<feature type="compositionally biased region" description="Basic and acidic residues" evidence="8">
    <location>
        <begin position="361"/>
        <end position="373"/>
    </location>
</feature>
<dbReference type="Pfam" id="PF12874">
    <property type="entry name" value="zf-met"/>
    <property type="match status" value="1"/>
</dbReference>
<accession>B4NB07</accession>
<evidence type="ECO:0000256" key="3">
    <source>
        <dbReference type="ARBA" id="ARBA00022771"/>
    </source>
</evidence>
<keyword evidence="12" id="KW-1185">Reference proteome</keyword>